<dbReference type="AlphaFoldDB" id="A0A8R1ZYN2"/>
<keyword evidence="5 8" id="KW-0040">ANK repeat</keyword>
<reference evidence="10" key="2">
    <citation type="submission" date="2022-06" db="UniProtKB">
        <authorList>
            <consortium name="EnsemblMetazoa"/>
        </authorList>
    </citation>
    <scope>IDENTIFICATION</scope>
</reference>
<dbReference type="Gene3D" id="1.25.40.20">
    <property type="entry name" value="Ankyrin repeat-containing domain"/>
    <property type="match status" value="1"/>
</dbReference>
<evidence type="ECO:0000256" key="3">
    <source>
        <dbReference type="ARBA" id="ARBA00022695"/>
    </source>
</evidence>
<dbReference type="Gene3D" id="1.10.150.50">
    <property type="entry name" value="Transcription Factor, Ets-1"/>
    <property type="match status" value="1"/>
</dbReference>
<protein>
    <recommendedName>
        <fullName evidence="1">NAD(+) ADP-ribosyltransferase</fullName>
        <ecNumber evidence="1">2.4.2.30</ecNumber>
    </recommendedName>
</protein>
<accession>A0A8R1ZYN2</accession>
<dbReference type="GO" id="GO:0003950">
    <property type="term" value="F:NAD+ poly-ADP-ribosyltransferase activity"/>
    <property type="evidence" value="ECO:0007669"/>
    <property type="project" value="UniProtKB-EC"/>
</dbReference>
<dbReference type="EnsemblMetazoa" id="XM_001943170.4">
    <property type="protein sequence ID" value="XP_001943205.2"/>
    <property type="gene ID" value="LOC100164615"/>
</dbReference>
<evidence type="ECO:0000259" key="9">
    <source>
        <dbReference type="PROSITE" id="PS50105"/>
    </source>
</evidence>
<evidence type="ECO:0000256" key="5">
    <source>
        <dbReference type="ARBA" id="ARBA00023043"/>
    </source>
</evidence>
<evidence type="ECO:0000313" key="11">
    <source>
        <dbReference type="Proteomes" id="UP000007819"/>
    </source>
</evidence>
<dbReference type="PROSITE" id="PS50105">
    <property type="entry name" value="SAM_DOMAIN"/>
    <property type="match status" value="1"/>
</dbReference>
<keyword evidence="3" id="KW-0548">Nucleotidyltransferase</keyword>
<evidence type="ECO:0000313" key="10">
    <source>
        <dbReference type="EnsemblMetazoa" id="XP_001943205.2"/>
    </source>
</evidence>
<dbReference type="GO" id="GO:0016779">
    <property type="term" value="F:nucleotidyltransferase activity"/>
    <property type="evidence" value="ECO:0007669"/>
    <property type="project" value="UniProtKB-KW"/>
</dbReference>
<dbReference type="InterPro" id="IPR036770">
    <property type="entry name" value="Ankyrin_rpt-contain_sf"/>
</dbReference>
<dbReference type="Pfam" id="PF00536">
    <property type="entry name" value="SAM_1"/>
    <property type="match status" value="1"/>
</dbReference>
<feature type="repeat" description="ANK" evidence="8">
    <location>
        <begin position="120"/>
        <end position="152"/>
    </location>
</feature>
<sequence length="489" mass="55727">MFTAFGCTDMTFIFNFYYQNMCPAFNINIQKSERAFRKQKLKTVPISVKMKFKKNIVPGGWESDEYDEFGDLIEHKSYYVKPEVEDFQLTLKTACATNNVSEITRVLKSGTVNINSYLHNSWTALMHAASNGSLDAVTYLLQKGADPLIEYDCHNVIMCVCNCTRTSNELDLLNCLKLFANVNGIDINSKDRTGLTALMYACSNGWLELVEFLVDHGADIELKDHQSGETALFSAVRKNHVHIVKFLLSKGADKDATDNKCQTVHRIAESKNMVDILNVLNMDYKNAQLEVYYSGEEQLYWNEVMTELENGFSKDIKSFLETLSMEIYTDHLVSNNVTFKSILTGNDDQFVNMGITLSPHRKLLATALKCYHLWSWSNHSLGLKNDNMNAEKIAQTLGIIVRQLHTLDATIKYLGNNNYRLDQQKGHRAINIIKQISTTEDKIFKILDKKVRMGQVDYTGYKIKNQNLKKNIDNLFASAAVLLVLLRIF</sequence>
<evidence type="ECO:0000256" key="4">
    <source>
        <dbReference type="ARBA" id="ARBA00022737"/>
    </source>
</evidence>
<dbReference type="InterPro" id="IPR001660">
    <property type="entry name" value="SAM"/>
</dbReference>
<evidence type="ECO:0000256" key="1">
    <source>
        <dbReference type="ARBA" id="ARBA00012020"/>
    </source>
</evidence>
<dbReference type="PRINTS" id="PR01415">
    <property type="entry name" value="ANKYRIN"/>
</dbReference>
<feature type="repeat" description="ANK" evidence="8">
    <location>
        <begin position="193"/>
        <end position="225"/>
    </location>
</feature>
<comment type="catalytic activity">
    <reaction evidence="7">
        <text>NAD(+) + (ADP-D-ribosyl)n-acceptor = nicotinamide + (ADP-D-ribosyl)n+1-acceptor + H(+).</text>
        <dbReference type="EC" id="2.4.2.30"/>
    </reaction>
</comment>
<dbReference type="KEGG" id="api:100164615"/>
<keyword evidence="2" id="KW-0328">Glycosyltransferase</keyword>
<evidence type="ECO:0000256" key="2">
    <source>
        <dbReference type="ARBA" id="ARBA00022676"/>
    </source>
</evidence>
<dbReference type="Proteomes" id="UP000007819">
    <property type="component" value="Chromosome A1"/>
</dbReference>
<dbReference type="CDD" id="cd09487">
    <property type="entry name" value="SAM_superfamily"/>
    <property type="match status" value="1"/>
</dbReference>
<dbReference type="SUPFAM" id="SSF48403">
    <property type="entry name" value="Ankyrin repeat"/>
    <property type="match status" value="1"/>
</dbReference>
<dbReference type="SMART" id="SM00248">
    <property type="entry name" value="ANK"/>
    <property type="match status" value="3"/>
</dbReference>
<keyword evidence="11" id="KW-1185">Reference proteome</keyword>
<dbReference type="PROSITE" id="PS50297">
    <property type="entry name" value="ANK_REP_REGION"/>
    <property type="match status" value="3"/>
</dbReference>
<evidence type="ECO:0000256" key="8">
    <source>
        <dbReference type="PROSITE-ProRule" id="PRU00023"/>
    </source>
</evidence>
<reference evidence="11" key="1">
    <citation type="submission" date="2010-06" db="EMBL/GenBank/DDBJ databases">
        <authorList>
            <person name="Jiang H."/>
            <person name="Abraham K."/>
            <person name="Ali S."/>
            <person name="Alsbrooks S.L."/>
            <person name="Anim B.N."/>
            <person name="Anosike U.S."/>
            <person name="Attaway T."/>
            <person name="Bandaranaike D.P."/>
            <person name="Battles P.K."/>
            <person name="Bell S.N."/>
            <person name="Bell A.V."/>
            <person name="Beltran B."/>
            <person name="Bickham C."/>
            <person name="Bustamante Y."/>
            <person name="Caleb T."/>
            <person name="Canada A."/>
            <person name="Cardenas V."/>
            <person name="Carter K."/>
            <person name="Chacko J."/>
            <person name="Chandrabose M.N."/>
            <person name="Chavez D."/>
            <person name="Chavez A."/>
            <person name="Chen L."/>
            <person name="Chu H.-S."/>
            <person name="Claassen K.J."/>
            <person name="Cockrell R."/>
            <person name="Collins M."/>
            <person name="Cooper J.A."/>
            <person name="Cree A."/>
            <person name="Curry S.M."/>
            <person name="Da Y."/>
            <person name="Dao M.D."/>
            <person name="Das B."/>
            <person name="Davila M.-L."/>
            <person name="Davy-Carroll L."/>
            <person name="Denson S."/>
            <person name="Dinh H."/>
            <person name="Ebong V.E."/>
            <person name="Edwards J.R."/>
            <person name="Egan A."/>
            <person name="El-Daye J."/>
            <person name="Escobedo L."/>
            <person name="Fernandez S."/>
            <person name="Fernando P.R."/>
            <person name="Flagg N."/>
            <person name="Forbes L.D."/>
            <person name="Fowler R.G."/>
            <person name="Fu Q."/>
            <person name="Gabisi R.A."/>
            <person name="Ganer J."/>
            <person name="Garbino Pronczuk A."/>
            <person name="Garcia R.M."/>
            <person name="Garner T."/>
            <person name="Garrett T.E."/>
            <person name="Gonzalez D.A."/>
            <person name="Hamid H."/>
            <person name="Hawkins E.S."/>
            <person name="Hirani K."/>
            <person name="Hogues M.E."/>
            <person name="Hollins B."/>
            <person name="Hsiao C.-H."/>
            <person name="Jabil R."/>
            <person name="James M.L."/>
            <person name="Jhangiani S.N."/>
            <person name="Johnson B."/>
            <person name="Johnson Q."/>
            <person name="Joshi V."/>
            <person name="Kalu J.B."/>
            <person name="Kam C."/>
            <person name="Kashfia A."/>
            <person name="Keebler J."/>
            <person name="Kisamo H."/>
            <person name="Kovar C.L."/>
            <person name="Lago L.A."/>
            <person name="Lai C.-Y."/>
            <person name="Laidlaw J."/>
            <person name="Lara F."/>
            <person name="Le T.-K."/>
            <person name="Lee S.L."/>
            <person name="Legall F.H."/>
            <person name="Lemon S.J."/>
            <person name="Lewis L.R."/>
            <person name="Li B."/>
            <person name="Liu Y."/>
            <person name="Liu Y.-S."/>
            <person name="Lopez J."/>
            <person name="Lozado R.J."/>
            <person name="Lu J."/>
            <person name="Madu R.C."/>
            <person name="Maheshwari M."/>
            <person name="Maheshwari R."/>
            <person name="Malloy K."/>
            <person name="Martinez E."/>
            <person name="Mathew T."/>
            <person name="Mercado I.C."/>
            <person name="Mercado C."/>
            <person name="Meyer B."/>
            <person name="Montgomery K."/>
            <person name="Morgan M.B."/>
            <person name="Munidasa M."/>
            <person name="Nazareth L.V."/>
            <person name="Nelson J."/>
            <person name="Ng B.M."/>
            <person name="Nguyen N.B."/>
            <person name="Nguyen P.Q."/>
            <person name="Nguyen T."/>
            <person name="Obregon M."/>
            <person name="Okwuonu G.O."/>
            <person name="Onwere C.G."/>
            <person name="Orozco G."/>
            <person name="Parra A."/>
            <person name="Patel S."/>
            <person name="Patil S."/>
            <person name="Perez A."/>
            <person name="Perez Y."/>
            <person name="Pham C."/>
            <person name="Primus E.L."/>
            <person name="Pu L.-L."/>
            <person name="Puazo M."/>
            <person name="Qin X."/>
            <person name="Quiroz J.B."/>
            <person name="Reese J."/>
            <person name="Richards S."/>
            <person name="Rives C.M."/>
            <person name="Robberts R."/>
            <person name="Ruiz S.J."/>
            <person name="Ruiz M.J."/>
            <person name="Santibanez J."/>
            <person name="Schneider B.W."/>
            <person name="Sisson I."/>
            <person name="Smith M."/>
            <person name="Sodergren E."/>
            <person name="Song X.-Z."/>
            <person name="Song B.B."/>
            <person name="Summersgill H."/>
            <person name="Thelus R."/>
            <person name="Thornton R.D."/>
            <person name="Trejos Z.Y."/>
            <person name="Usmani K."/>
            <person name="Vattathil S."/>
            <person name="Villasana D."/>
            <person name="Walker D.L."/>
            <person name="Wang S."/>
            <person name="Wang K."/>
            <person name="White C.S."/>
            <person name="Williams A.C."/>
            <person name="Williamson J."/>
            <person name="Wilson K."/>
            <person name="Woghiren I.O."/>
            <person name="Woodworth J.R."/>
            <person name="Worley K.C."/>
            <person name="Wright R.A."/>
            <person name="Wu W."/>
            <person name="Young L."/>
            <person name="Zhang L."/>
            <person name="Zhang J."/>
            <person name="Zhu Y."/>
            <person name="Muzny D.M."/>
            <person name="Weinstock G."/>
            <person name="Gibbs R.A."/>
        </authorList>
    </citation>
    <scope>NUCLEOTIDE SEQUENCE [LARGE SCALE GENOMIC DNA]</scope>
    <source>
        <strain evidence="11">LSR1</strain>
    </source>
</reference>
<keyword evidence="4" id="KW-0677">Repeat</keyword>
<feature type="domain" description="SAM" evidence="9">
    <location>
        <begin position="311"/>
        <end position="369"/>
    </location>
</feature>
<name>A0A8R1ZYN2_ACYPI</name>
<feature type="repeat" description="ANK" evidence="8">
    <location>
        <begin position="227"/>
        <end position="259"/>
    </location>
</feature>
<dbReference type="OrthoDB" id="448455at2759"/>
<dbReference type="EC" id="2.4.2.30" evidence="1"/>
<dbReference type="RefSeq" id="XP_001943205.2">
    <property type="nucleotide sequence ID" value="XM_001943170.4"/>
</dbReference>
<dbReference type="InterPro" id="IPR002110">
    <property type="entry name" value="Ankyrin_rpt"/>
</dbReference>
<dbReference type="Pfam" id="PF12796">
    <property type="entry name" value="Ank_2"/>
    <property type="match status" value="2"/>
</dbReference>
<evidence type="ECO:0000256" key="6">
    <source>
        <dbReference type="ARBA" id="ARBA00024347"/>
    </source>
</evidence>
<proteinExistence type="inferred from homology"/>
<dbReference type="PANTHER" id="PTHR24171">
    <property type="entry name" value="ANKYRIN REPEAT DOMAIN-CONTAINING PROTEIN 39-RELATED"/>
    <property type="match status" value="1"/>
</dbReference>
<dbReference type="SUPFAM" id="SSF47769">
    <property type="entry name" value="SAM/Pointed domain"/>
    <property type="match status" value="1"/>
</dbReference>
<dbReference type="InterPro" id="IPR013761">
    <property type="entry name" value="SAM/pointed_sf"/>
</dbReference>
<keyword evidence="3" id="KW-0808">Transferase</keyword>
<dbReference type="GeneID" id="100164615"/>
<comment type="similarity">
    <text evidence="6">Belongs to the ARTD/PARP family.</text>
</comment>
<dbReference type="PROSITE" id="PS50088">
    <property type="entry name" value="ANK_REPEAT"/>
    <property type="match status" value="3"/>
</dbReference>
<evidence type="ECO:0000256" key="7">
    <source>
        <dbReference type="ARBA" id="ARBA00033987"/>
    </source>
</evidence>
<organism evidence="10 11">
    <name type="scientific">Acyrthosiphon pisum</name>
    <name type="common">Pea aphid</name>
    <dbReference type="NCBI Taxonomy" id="7029"/>
    <lineage>
        <taxon>Eukaryota</taxon>
        <taxon>Metazoa</taxon>
        <taxon>Ecdysozoa</taxon>
        <taxon>Arthropoda</taxon>
        <taxon>Hexapoda</taxon>
        <taxon>Insecta</taxon>
        <taxon>Pterygota</taxon>
        <taxon>Neoptera</taxon>
        <taxon>Paraneoptera</taxon>
        <taxon>Hemiptera</taxon>
        <taxon>Sternorrhyncha</taxon>
        <taxon>Aphidomorpha</taxon>
        <taxon>Aphidoidea</taxon>
        <taxon>Aphididae</taxon>
        <taxon>Macrosiphini</taxon>
        <taxon>Acyrthosiphon</taxon>
    </lineage>
</organism>
<dbReference type="PANTHER" id="PTHR24171:SF9">
    <property type="entry name" value="ANKYRIN REPEAT DOMAIN-CONTAINING PROTEIN 39"/>
    <property type="match status" value="1"/>
</dbReference>